<keyword evidence="3 4" id="KW-0408">Iron</keyword>
<dbReference type="GO" id="GO:0020037">
    <property type="term" value="F:heme binding"/>
    <property type="evidence" value="ECO:0007669"/>
    <property type="project" value="InterPro"/>
</dbReference>
<keyword evidence="7" id="KW-1185">Reference proteome</keyword>
<evidence type="ECO:0000313" key="7">
    <source>
        <dbReference type="Proteomes" id="UP000504609"/>
    </source>
</evidence>
<sequence>MDLKTKIQQQVQALNPISFSLCLLFFFILLLKLFKRNKPNFPPSPPRLPIIGNLHQLGALPHQSMAALSNKYGPLMLLKLGQRQTLVVSSAKMAREVMKSHDIIFSNRPQTTAAQELLYQCQDIVFGQYGAYWRQARKVCALELFSVKRVISFQHVRDEEVGGLMDRISEASVSGETVNLSQLFLQTSNNIVSRCVLGEKFEDENGNSRFGDITRRSMVLIAAFCVADFFPSLWWIDVIRGFNKELKDCSKILDTFVSKVVEEHKAKKRDGVGTDEPKKDFVDIMLQLQQDDMVDYHYSPDNLKATLLDMFVGGSDTTATVLEWTMTELMRNPAAMKKVQEEVRTITGKKPKIEAEDIQKMEYMHSIINESLRLHPPIPLLVPRETTADVEIDGYHIPSKTRVFVNAWKIHRDPEYWLNPNEFIPERFMDNRSVDYKGQNYEYIPFGSGRRKCPGMSFGVSSFEQALANLLHWFDWKLPSGCELSVEEENGITVRKKTPLVLNPIPWF</sequence>
<gene>
    <name evidence="8" type="primary">LOC111456930</name>
</gene>
<comment type="cofactor">
    <cofactor evidence="4">
        <name>heme</name>
        <dbReference type="ChEBI" id="CHEBI:30413"/>
    </cofactor>
</comment>
<keyword evidence="6" id="KW-1133">Transmembrane helix</keyword>
<evidence type="ECO:0000256" key="2">
    <source>
        <dbReference type="ARBA" id="ARBA00022723"/>
    </source>
</evidence>
<dbReference type="RefSeq" id="XP_022954777.1">
    <property type="nucleotide sequence ID" value="XM_023099009.1"/>
</dbReference>
<dbReference type="Gene3D" id="1.10.630.10">
    <property type="entry name" value="Cytochrome P450"/>
    <property type="match status" value="1"/>
</dbReference>
<feature type="transmembrane region" description="Helical" evidence="6">
    <location>
        <begin position="13"/>
        <end position="34"/>
    </location>
</feature>
<dbReference type="CDD" id="cd11072">
    <property type="entry name" value="CYP71-like"/>
    <property type="match status" value="1"/>
</dbReference>
<dbReference type="Proteomes" id="UP000504609">
    <property type="component" value="Unplaced"/>
</dbReference>
<dbReference type="InterPro" id="IPR001128">
    <property type="entry name" value="Cyt_P450"/>
</dbReference>
<dbReference type="PRINTS" id="PR00463">
    <property type="entry name" value="EP450I"/>
</dbReference>
<reference evidence="8" key="1">
    <citation type="submission" date="2025-08" db="UniProtKB">
        <authorList>
            <consortium name="RefSeq"/>
        </authorList>
    </citation>
    <scope>IDENTIFICATION</scope>
    <source>
        <tissue evidence="8">Young leaves</tissue>
    </source>
</reference>
<evidence type="ECO:0000256" key="6">
    <source>
        <dbReference type="SAM" id="Phobius"/>
    </source>
</evidence>
<dbReference type="SUPFAM" id="SSF48264">
    <property type="entry name" value="Cytochrome P450"/>
    <property type="match status" value="1"/>
</dbReference>
<organism evidence="7 8">
    <name type="scientific">Cucurbita moschata</name>
    <name type="common">Winter crookneck squash</name>
    <name type="synonym">Cucurbita pepo var. moschata</name>
    <dbReference type="NCBI Taxonomy" id="3662"/>
    <lineage>
        <taxon>Eukaryota</taxon>
        <taxon>Viridiplantae</taxon>
        <taxon>Streptophyta</taxon>
        <taxon>Embryophyta</taxon>
        <taxon>Tracheophyta</taxon>
        <taxon>Spermatophyta</taxon>
        <taxon>Magnoliopsida</taxon>
        <taxon>eudicotyledons</taxon>
        <taxon>Gunneridae</taxon>
        <taxon>Pentapetalae</taxon>
        <taxon>rosids</taxon>
        <taxon>fabids</taxon>
        <taxon>Cucurbitales</taxon>
        <taxon>Cucurbitaceae</taxon>
        <taxon>Cucurbiteae</taxon>
        <taxon>Cucurbita</taxon>
    </lineage>
</organism>
<keyword evidence="4 5" id="KW-0349">Heme</keyword>
<evidence type="ECO:0000313" key="8">
    <source>
        <dbReference type="RefSeq" id="XP_022954777.1"/>
    </source>
</evidence>
<comment type="similarity">
    <text evidence="1 5">Belongs to the cytochrome P450 family.</text>
</comment>
<accession>A0A6J1GRU7</accession>
<dbReference type="PANTHER" id="PTHR47955">
    <property type="entry name" value="CYTOCHROME P450 FAMILY 71 PROTEIN"/>
    <property type="match status" value="1"/>
</dbReference>
<dbReference type="InterPro" id="IPR017972">
    <property type="entry name" value="Cyt_P450_CS"/>
</dbReference>
<dbReference type="GeneID" id="111456930"/>
<evidence type="ECO:0000256" key="1">
    <source>
        <dbReference type="ARBA" id="ARBA00010617"/>
    </source>
</evidence>
<dbReference type="GO" id="GO:0005506">
    <property type="term" value="F:iron ion binding"/>
    <property type="evidence" value="ECO:0007669"/>
    <property type="project" value="InterPro"/>
</dbReference>
<evidence type="ECO:0000256" key="5">
    <source>
        <dbReference type="RuleBase" id="RU000461"/>
    </source>
</evidence>
<keyword evidence="5" id="KW-0560">Oxidoreductase</keyword>
<evidence type="ECO:0000256" key="3">
    <source>
        <dbReference type="ARBA" id="ARBA00023004"/>
    </source>
</evidence>
<evidence type="ECO:0000256" key="4">
    <source>
        <dbReference type="PIRSR" id="PIRSR602401-1"/>
    </source>
</evidence>
<name>A0A6J1GRU7_CUCMO</name>
<feature type="binding site" description="axial binding residue" evidence="4">
    <location>
        <position position="453"/>
    </location>
    <ligand>
        <name>heme</name>
        <dbReference type="ChEBI" id="CHEBI:30413"/>
    </ligand>
    <ligandPart>
        <name>Fe</name>
        <dbReference type="ChEBI" id="CHEBI:18248"/>
    </ligandPart>
</feature>
<dbReference type="GO" id="GO:0016705">
    <property type="term" value="F:oxidoreductase activity, acting on paired donors, with incorporation or reduction of molecular oxygen"/>
    <property type="evidence" value="ECO:0007669"/>
    <property type="project" value="InterPro"/>
</dbReference>
<dbReference type="PRINTS" id="PR00385">
    <property type="entry name" value="P450"/>
</dbReference>
<keyword evidence="6" id="KW-0812">Transmembrane</keyword>
<keyword evidence="5" id="KW-0503">Monooxygenase</keyword>
<protein>
    <submittedName>
        <fullName evidence="8">Cytochrome P450 71A1-like</fullName>
    </submittedName>
</protein>
<dbReference type="AlphaFoldDB" id="A0A6J1GRU7"/>
<dbReference type="PROSITE" id="PS00086">
    <property type="entry name" value="CYTOCHROME_P450"/>
    <property type="match status" value="1"/>
</dbReference>
<dbReference type="InterPro" id="IPR002401">
    <property type="entry name" value="Cyt_P450_E_grp-I"/>
</dbReference>
<dbReference type="InterPro" id="IPR036396">
    <property type="entry name" value="Cyt_P450_sf"/>
</dbReference>
<dbReference type="PANTHER" id="PTHR47955:SF15">
    <property type="entry name" value="CYTOCHROME P450 71A2-LIKE"/>
    <property type="match status" value="1"/>
</dbReference>
<dbReference type="Pfam" id="PF00067">
    <property type="entry name" value="p450"/>
    <property type="match status" value="1"/>
</dbReference>
<keyword evidence="2 4" id="KW-0479">Metal-binding</keyword>
<keyword evidence="6" id="KW-0472">Membrane</keyword>
<dbReference type="FunFam" id="1.10.630.10:FF:000011">
    <property type="entry name" value="Cytochrome P450 83B1"/>
    <property type="match status" value="1"/>
</dbReference>
<dbReference type="KEGG" id="cmos:111456930"/>
<proteinExistence type="inferred from homology"/>
<dbReference type="GO" id="GO:0004497">
    <property type="term" value="F:monooxygenase activity"/>
    <property type="evidence" value="ECO:0007669"/>
    <property type="project" value="UniProtKB-KW"/>
</dbReference>